<dbReference type="AlphaFoldDB" id="X1FPY2"/>
<evidence type="ECO:0000313" key="1">
    <source>
        <dbReference type="EMBL" id="GAH47022.1"/>
    </source>
</evidence>
<name>X1FPY2_9ZZZZ</name>
<comment type="caution">
    <text evidence="1">The sequence shown here is derived from an EMBL/GenBank/DDBJ whole genome shotgun (WGS) entry which is preliminary data.</text>
</comment>
<gene>
    <name evidence="1" type="ORF">S03H2_15200</name>
</gene>
<organism evidence="1">
    <name type="scientific">marine sediment metagenome</name>
    <dbReference type="NCBI Taxonomy" id="412755"/>
    <lineage>
        <taxon>unclassified sequences</taxon>
        <taxon>metagenomes</taxon>
        <taxon>ecological metagenomes</taxon>
    </lineage>
</organism>
<feature type="non-terminal residue" evidence="1">
    <location>
        <position position="1"/>
    </location>
</feature>
<evidence type="ECO:0008006" key="2">
    <source>
        <dbReference type="Google" id="ProtNLM"/>
    </source>
</evidence>
<reference evidence="1" key="1">
    <citation type="journal article" date="2014" name="Front. Microbiol.">
        <title>High frequency of phylogenetically diverse reductive dehalogenase-homologous genes in deep subseafloor sedimentary metagenomes.</title>
        <authorList>
            <person name="Kawai M."/>
            <person name="Futagami T."/>
            <person name="Toyoda A."/>
            <person name="Takaki Y."/>
            <person name="Nishi S."/>
            <person name="Hori S."/>
            <person name="Arai W."/>
            <person name="Tsubouchi T."/>
            <person name="Morono Y."/>
            <person name="Uchiyama I."/>
            <person name="Ito T."/>
            <person name="Fujiyama A."/>
            <person name="Inagaki F."/>
            <person name="Takami H."/>
        </authorList>
    </citation>
    <scope>NUCLEOTIDE SEQUENCE</scope>
    <source>
        <strain evidence="1">Expedition CK06-06</strain>
    </source>
</reference>
<sequence length="169" mass="18310">SSTDLGGNLGKGEESNEFDVGASYSTNIKRTKNHALSAKAGFEHWTYTGDYDNIIFTGIDYQGPVNASLTLFQAIGHDEIPSGNSLLTKISKSFPLGKACSITPKISAAYMNNFYGNKGLAHTTIGTEFNYKTDLARITATLDRQLGFIKENPVIHDQTYGSIGISVDF</sequence>
<protein>
    <recommendedName>
        <fullName evidence="2">Porin domain-containing protein</fullName>
    </recommendedName>
</protein>
<accession>X1FPY2</accession>
<proteinExistence type="predicted"/>
<dbReference type="EMBL" id="BARU01007716">
    <property type="protein sequence ID" value="GAH47022.1"/>
    <property type="molecule type" value="Genomic_DNA"/>
</dbReference>